<evidence type="ECO:0000313" key="2">
    <source>
        <dbReference type="Proteomes" id="UP001457282"/>
    </source>
</evidence>
<dbReference type="EMBL" id="JBEDUW010000007">
    <property type="protein sequence ID" value="KAK9913631.1"/>
    <property type="molecule type" value="Genomic_DNA"/>
</dbReference>
<organism evidence="1 2">
    <name type="scientific">Rubus argutus</name>
    <name type="common">Southern blackberry</name>
    <dbReference type="NCBI Taxonomy" id="59490"/>
    <lineage>
        <taxon>Eukaryota</taxon>
        <taxon>Viridiplantae</taxon>
        <taxon>Streptophyta</taxon>
        <taxon>Embryophyta</taxon>
        <taxon>Tracheophyta</taxon>
        <taxon>Spermatophyta</taxon>
        <taxon>Magnoliopsida</taxon>
        <taxon>eudicotyledons</taxon>
        <taxon>Gunneridae</taxon>
        <taxon>Pentapetalae</taxon>
        <taxon>rosids</taxon>
        <taxon>fabids</taxon>
        <taxon>Rosales</taxon>
        <taxon>Rosaceae</taxon>
        <taxon>Rosoideae</taxon>
        <taxon>Rosoideae incertae sedis</taxon>
        <taxon>Rubus</taxon>
    </lineage>
</organism>
<sequence length="121" mass="13639">MNFPQGNTADAFSTLYKANLSIVTNADLWNILNFTIDAIIHKPQVHHYAQQFCAIQQVLASPFPVRNLWSNMPPVPIVKMVTVRPFLKIFCTGDCPTLPQIIACAHREIPNPSWDPHFVLA</sequence>
<keyword evidence="2" id="KW-1185">Reference proteome</keyword>
<comment type="caution">
    <text evidence="1">The sequence shown here is derived from an EMBL/GenBank/DDBJ whole genome shotgun (WGS) entry which is preliminary data.</text>
</comment>
<proteinExistence type="predicted"/>
<gene>
    <name evidence="1" type="ORF">M0R45_037441</name>
</gene>
<reference evidence="1 2" key="1">
    <citation type="journal article" date="2023" name="G3 (Bethesda)">
        <title>A chromosome-length genome assembly and annotation of blackberry (Rubus argutus, cv. 'Hillquist').</title>
        <authorList>
            <person name="Bruna T."/>
            <person name="Aryal R."/>
            <person name="Dudchenko O."/>
            <person name="Sargent D.J."/>
            <person name="Mead D."/>
            <person name="Buti M."/>
            <person name="Cavallini A."/>
            <person name="Hytonen T."/>
            <person name="Andres J."/>
            <person name="Pham M."/>
            <person name="Weisz D."/>
            <person name="Mascagni F."/>
            <person name="Usai G."/>
            <person name="Natali L."/>
            <person name="Bassil N."/>
            <person name="Fernandez G.E."/>
            <person name="Lomsadze A."/>
            <person name="Armour M."/>
            <person name="Olukolu B."/>
            <person name="Poorten T."/>
            <person name="Britton C."/>
            <person name="Davik J."/>
            <person name="Ashrafi H."/>
            <person name="Aiden E.L."/>
            <person name="Borodovsky M."/>
            <person name="Worthington M."/>
        </authorList>
    </citation>
    <scope>NUCLEOTIDE SEQUENCE [LARGE SCALE GENOMIC DNA]</scope>
    <source>
        <strain evidence="1">PI 553951</strain>
    </source>
</reference>
<name>A0AAW1W2A0_RUBAR</name>
<protein>
    <submittedName>
        <fullName evidence="1">Uncharacterized protein</fullName>
    </submittedName>
</protein>
<accession>A0AAW1W2A0</accession>
<dbReference type="Proteomes" id="UP001457282">
    <property type="component" value="Unassembled WGS sequence"/>
</dbReference>
<evidence type="ECO:0000313" key="1">
    <source>
        <dbReference type="EMBL" id="KAK9913631.1"/>
    </source>
</evidence>
<dbReference type="AlphaFoldDB" id="A0AAW1W2A0"/>